<proteinExistence type="inferred from homology"/>
<dbReference type="PANTHER" id="PTHR33941:SF6">
    <property type="entry name" value="BACTERIAL MICROCOMPARTMENT SHELL PROTEIN EUTK"/>
    <property type="match status" value="1"/>
</dbReference>
<dbReference type="CDD" id="cd07045">
    <property type="entry name" value="BMC_CcmK_like"/>
    <property type="match status" value="1"/>
</dbReference>
<evidence type="ECO:0000313" key="6">
    <source>
        <dbReference type="EMBL" id="SQA63769.1"/>
    </source>
</evidence>
<dbReference type="InterPro" id="IPR032298">
    <property type="entry name" value="EutK_C"/>
</dbReference>
<dbReference type="InterPro" id="IPR000249">
    <property type="entry name" value="BMC_dom"/>
</dbReference>
<dbReference type="PROSITE" id="PS51930">
    <property type="entry name" value="BMC_2"/>
    <property type="match status" value="1"/>
</dbReference>
<dbReference type="InterPro" id="IPR050575">
    <property type="entry name" value="BMC_shell"/>
</dbReference>
<dbReference type="PANTHER" id="PTHR33941">
    <property type="entry name" value="PROPANEDIOL UTILIZATION PROTEIN PDUA"/>
    <property type="match status" value="1"/>
</dbReference>
<dbReference type="SMART" id="SM00877">
    <property type="entry name" value="BMC"/>
    <property type="match status" value="1"/>
</dbReference>
<accession>A0AB38FWX6</accession>
<evidence type="ECO:0000259" key="4">
    <source>
        <dbReference type="PROSITE" id="PS51930"/>
    </source>
</evidence>
<dbReference type="Gene3D" id="3.30.70.1710">
    <property type="match status" value="1"/>
</dbReference>
<organism evidence="6 7">
    <name type="scientific">Yokenella regensburgei</name>
    <dbReference type="NCBI Taxonomy" id="158877"/>
    <lineage>
        <taxon>Bacteria</taxon>
        <taxon>Pseudomonadati</taxon>
        <taxon>Pseudomonadota</taxon>
        <taxon>Gammaproteobacteria</taxon>
        <taxon>Enterobacterales</taxon>
        <taxon>Enterobacteriaceae</taxon>
        <taxon>Yokenella</taxon>
    </lineage>
</organism>
<dbReference type="NCBIfam" id="NF012010">
    <property type="entry name" value="PRK15466.1"/>
    <property type="match status" value="1"/>
</dbReference>
<gene>
    <name evidence="6" type="primary">eutK</name>
    <name evidence="6" type="ORF">NCTC11967_02843</name>
</gene>
<evidence type="ECO:0000313" key="7">
    <source>
        <dbReference type="Proteomes" id="UP000251313"/>
    </source>
</evidence>
<evidence type="ECO:0000256" key="2">
    <source>
        <dbReference type="ARBA" id="ARBA00024446"/>
    </source>
</evidence>
<dbReference type="PROSITE" id="PS51933">
    <property type="entry name" value="EUTK_C"/>
    <property type="match status" value="1"/>
</dbReference>
<protein>
    <submittedName>
        <fullName evidence="6">Ethanolamine utilization protein EutK</fullName>
    </submittedName>
</protein>
<dbReference type="Pfam" id="PF16365">
    <property type="entry name" value="EutK_C"/>
    <property type="match status" value="1"/>
</dbReference>
<dbReference type="SUPFAM" id="SSF143414">
    <property type="entry name" value="CcmK-like"/>
    <property type="match status" value="1"/>
</dbReference>
<evidence type="ECO:0000256" key="1">
    <source>
        <dbReference type="ARBA" id="ARBA00024322"/>
    </source>
</evidence>
<dbReference type="Proteomes" id="UP000251313">
    <property type="component" value="Unassembled WGS sequence"/>
</dbReference>
<feature type="domain" description="BMC" evidence="4">
    <location>
        <begin position="4"/>
        <end position="88"/>
    </location>
</feature>
<dbReference type="InterPro" id="IPR044872">
    <property type="entry name" value="CcmK/CsoS1_BMC"/>
</dbReference>
<comment type="subcellular location">
    <subcellularLocation>
        <location evidence="1">Bacterial microcompartment</location>
    </subcellularLocation>
</comment>
<dbReference type="InterPro" id="IPR036388">
    <property type="entry name" value="WH-like_DNA-bd_sf"/>
</dbReference>
<reference evidence="6 7" key="1">
    <citation type="submission" date="2018-06" db="EMBL/GenBank/DDBJ databases">
        <authorList>
            <consortium name="Pathogen Informatics"/>
            <person name="Doyle S."/>
        </authorList>
    </citation>
    <scope>NUCLEOTIDE SEQUENCE [LARGE SCALE GENOMIC DNA]</scope>
    <source>
        <strain evidence="6 7">NCTC11967</strain>
    </source>
</reference>
<comment type="caution">
    <text evidence="6">The sequence shown here is derived from an EMBL/GenBank/DDBJ whole genome shotgun (WGS) entry which is preliminary data.</text>
</comment>
<dbReference type="Pfam" id="PF00936">
    <property type="entry name" value="BMC"/>
    <property type="match status" value="1"/>
</dbReference>
<feature type="domain" description="EutK-Ctail" evidence="5">
    <location>
        <begin position="111"/>
        <end position="167"/>
    </location>
</feature>
<dbReference type="GO" id="GO:0031469">
    <property type="term" value="C:bacterial microcompartment"/>
    <property type="evidence" value="ECO:0007669"/>
    <property type="project" value="UniProtKB-SubCell"/>
</dbReference>
<evidence type="ECO:0000259" key="5">
    <source>
        <dbReference type="PROSITE" id="PS51933"/>
    </source>
</evidence>
<evidence type="ECO:0000256" key="3">
    <source>
        <dbReference type="PROSITE-ProRule" id="PRU01278"/>
    </source>
</evidence>
<dbReference type="AlphaFoldDB" id="A0AB38FWX6"/>
<dbReference type="EMBL" id="UAVL01000017">
    <property type="protein sequence ID" value="SQA63769.1"/>
    <property type="molecule type" value="Genomic_DNA"/>
</dbReference>
<sequence>MINALGLLEVEGTVAALAATDAMLKSANVRVLNHEVLDPGKVTLVIEGDLAACRAALDAGCAAATRAGRVISLKAIGRPEPDTEWMIDAFRGLSRSTPAEGKESEVSDESGETQALLSLLESFPQGMTAGEVAAQFNWSLEVARERLDKLYFAGTLRKRSSRYRMRKH</sequence>
<name>A0AB38FWX6_9ENTR</name>
<dbReference type="RefSeq" id="WP_038254887.1">
    <property type="nucleotide sequence ID" value="NZ_JBPDIY010000001.1"/>
</dbReference>
<dbReference type="InterPro" id="IPR037233">
    <property type="entry name" value="CcmK-like_sf"/>
</dbReference>
<comment type="similarity">
    <text evidence="3">Belongs to the bacterial microcompartments protein family.</text>
</comment>
<keyword evidence="2" id="KW-1283">Bacterial microcompartment</keyword>
<dbReference type="Gene3D" id="1.10.10.10">
    <property type="entry name" value="Winged helix-like DNA-binding domain superfamily/Winged helix DNA-binding domain"/>
    <property type="match status" value="1"/>
</dbReference>